<dbReference type="Pfam" id="PF03928">
    <property type="entry name" value="HbpS-like"/>
    <property type="match status" value="1"/>
</dbReference>
<protein>
    <submittedName>
        <fullName evidence="1">Uncharacterized protein</fullName>
    </submittedName>
</protein>
<accession>A0AA48L6W4</accession>
<dbReference type="GeneID" id="85496923"/>
<dbReference type="AlphaFoldDB" id="A0AA48L6W4"/>
<dbReference type="InterPro" id="IPR005624">
    <property type="entry name" value="PduO/GlcC-like"/>
</dbReference>
<dbReference type="PANTHER" id="PTHR28255:SF1">
    <property type="entry name" value="UPF0303 PROTEIN YBR137W"/>
    <property type="match status" value="1"/>
</dbReference>
<dbReference type="InterPro" id="IPR038084">
    <property type="entry name" value="PduO/GlcC-like_sf"/>
</dbReference>
<dbReference type="Proteomes" id="UP001233271">
    <property type="component" value="Chromosome 5"/>
</dbReference>
<name>A0AA48L6W4_9TREE</name>
<keyword evidence="2" id="KW-1185">Reference proteome</keyword>
<dbReference type="SUPFAM" id="SSF143744">
    <property type="entry name" value="GlcG-like"/>
    <property type="match status" value="1"/>
</dbReference>
<dbReference type="InterPro" id="IPR010371">
    <property type="entry name" value="YBR137W-like"/>
</dbReference>
<gene>
    <name evidence="1" type="ORF">CcaverHIS019_0506810</name>
</gene>
<dbReference type="GO" id="GO:0006620">
    <property type="term" value="P:post-translational protein targeting to endoplasmic reticulum membrane"/>
    <property type="evidence" value="ECO:0007669"/>
    <property type="project" value="TreeGrafter"/>
</dbReference>
<evidence type="ECO:0000313" key="2">
    <source>
        <dbReference type="Proteomes" id="UP001233271"/>
    </source>
</evidence>
<dbReference type="KEGG" id="ccac:CcaHIS019_0506810"/>
<organism evidence="1 2">
    <name type="scientific">Cutaneotrichosporon cavernicola</name>
    <dbReference type="NCBI Taxonomy" id="279322"/>
    <lineage>
        <taxon>Eukaryota</taxon>
        <taxon>Fungi</taxon>
        <taxon>Dikarya</taxon>
        <taxon>Basidiomycota</taxon>
        <taxon>Agaricomycotina</taxon>
        <taxon>Tremellomycetes</taxon>
        <taxon>Trichosporonales</taxon>
        <taxon>Trichosporonaceae</taxon>
        <taxon>Cutaneotrichosporon</taxon>
    </lineage>
</organism>
<sequence length="192" mass="20716">MAHPIHAVDHVNAFDPAGLSSQTSAKIASIVAQQEAVLRFRKFDSDIAWEVGNVVRETFLAARAAGRHAVNSGIVIHIETFTGHTLFSCAVGPSPTVGPDNWIWVRGKFNVVKRFNVSSLRKGREIAANGQTPEQKGLNFPEFACHGGAFPIWLAGCDVAPIGAIVVSGLPQLEDHQLIIDSFAKADQLFHV</sequence>
<evidence type="ECO:0000313" key="1">
    <source>
        <dbReference type="EMBL" id="BEI93053.1"/>
    </source>
</evidence>
<dbReference type="Gene3D" id="3.30.450.150">
    <property type="entry name" value="Haem-degrading domain"/>
    <property type="match status" value="1"/>
</dbReference>
<dbReference type="PANTHER" id="PTHR28255">
    <property type="match status" value="1"/>
</dbReference>
<dbReference type="RefSeq" id="XP_060458318.1">
    <property type="nucleotide sequence ID" value="XM_060601867.1"/>
</dbReference>
<dbReference type="GO" id="GO:0072380">
    <property type="term" value="C:TRC complex"/>
    <property type="evidence" value="ECO:0007669"/>
    <property type="project" value="TreeGrafter"/>
</dbReference>
<reference evidence="1" key="1">
    <citation type="journal article" date="2023" name="BMC Genomics">
        <title>Chromosome-level genome assemblies of Cutaneotrichosporon spp. (Trichosporonales, Basidiomycota) reveal imbalanced evolution between nucleotide sequences and chromosome synteny.</title>
        <authorList>
            <person name="Kobayashi Y."/>
            <person name="Kayamori A."/>
            <person name="Aoki K."/>
            <person name="Shiwa Y."/>
            <person name="Matsutani M."/>
            <person name="Fujita N."/>
            <person name="Sugita T."/>
            <person name="Iwasaki W."/>
            <person name="Tanaka N."/>
            <person name="Takashima M."/>
        </authorList>
    </citation>
    <scope>NUCLEOTIDE SEQUENCE</scope>
    <source>
        <strain evidence="1">HIS019</strain>
    </source>
</reference>
<dbReference type="EMBL" id="AP028216">
    <property type="protein sequence ID" value="BEI93053.1"/>
    <property type="molecule type" value="Genomic_DNA"/>
</dbReference>
<proteinExistence type="predicted"/>